<evidence type="ECO:0000313" key="2">
    <source>
        <dbReference type="Proteomes" id="UP001139028"/>
    </source>
</evidence>
<name>A0A9X2EV84_9GAMM</name>
<accession>A0A9X2EV84</accession>
<reference evidence="1" key="1">
    <citation type="journal article" date="2022" name="Arch. Microbiol.">
        <title>Microbulbifer okhotskensis sp. nov., isolated from a deep bottom sediment of the Okhotsk Sea.</title>
        <authorList>
            <person name="Romanenko L."/>
            <person name="Kurilenko V."/>
            <person name="Otstavnykh N."/>
            <person name="Velansky P."/>
            <person name="Isaeva M."/>
            <person name="Mikhailov V."/>
        </authorList>
    </citation>
    <scope>NUCLEOTIDE SEQUENCE</scope>
    <source>
        <strain evidence="1">OS29</strain>
    </source>
</reference>
<sequence length="96" mass="11033">MNQRQWQSHVRAYEKSAQSRRTYTRKHNLNYCQFLYWYRKLTEQTSVSDTPGFVPVDIKPPTATTGNLGVLEFSNGIKLVINSSVLLAQIPGLMEL</sequence>
<organism evidence="1 2">
    <name type="scientific">Microbulbifer okhotskensis</name>
    <dbReference type="NCBI Taxonomy" id="2926617"/>
    <lineage>
        <taxon>Bacteria</taxon>
        <taxon>Pseudomonadati</taxon>
        <taxon>Pseudomonadota</taxon>
        <taxon>Gammaproteobacteria</taxon>
        <taxon>Cellvibrionales</taxon>
        <taxon>Microbulbiferaceae</taxon>
        <taxon>Microbulbifer</taxon>
    </lineage>
</organism>
<keyword evidence="2" id="KW-1185">Reference proteome</keyword>
<dbReference type="NCBIfam" id="NF047593">
    <property type="entry name" value="IS66_ISAeme5_TnpA"/>
    <property type="match status" value="1"/>
</dbReference>
<dbReference type="Proteomes" id="UP001139028">
    <property type="component" value="Unassembled WGS sequence"/>
</dbReference>
<gene>
    <name evidence="1" type="ORF">MO867_19715</name>
</gene>
<dbReference type="RefSeq" id="WP_252472301.1">
    <property type="nucleotide sequence ID" value="NZ_JALBWM010000150.1"/>
</dbReference>
<dbReference type="EMBL" id="JALBWM010000150">
    <property type="protein sequence ID" value="MCO1336563.1"/>
    <property type="molecule type" value="Genomic_DNA"/>
</dbReference>
<dbReference type="AlphaFoldDB" id="A0A9X2EV84"/>
<proteinExistence type="predicted"/>
<comment type="caution">
    <text evidence="1">The sequence shown here is derived from an EMBL/GenBank/DDBJ whole genome shotgun (WGS) entry which is preliminary data.</text>
</comment>
<evidence type="ECO:0000313" key="1">
    <source>
        <dbReference type="EMBL" id="MCO1336563.1"/>
    </source>
</evidence>
<protein>
    <submittedName>
        <fullName evidence="1">Uncharacterized protein</fullName>
    </submittedName>
</protein>